<dbReference type="EMBL" id="LFXJ01000008">
    <property type="protein sequence ID" value="KMY30325.1"/>
    <property type="molecule type" value="Genomic_DNA"/>
</dbReference>
<organism evidence="1 2">
    <name type="scientific">Lysinibacillus xylanilyticus</name>
    <dbReference type="NCBI Taxonomy" id="582475"/>
    <lineage>
        <taxon>Bacteria</taxon>
        <taxon>Bacillati</taxon>
        <taxon>Bacillota</taxon>
        <taxon>Bacilli</taxon>
        <taxon>Bacillales</taxon>
        <taxon>Bacillaceae</taxon>
        <taxon>Lysinibacillus</taxon>
    </lineage>
</organism>
<accession>A0A0K9F736</accession>
<gene>
    <name evidence="1" type="ORF">ACZ11_16665</name>
</gene>
<protein>
    <submittedName>
        <fullName evidence="1">Uncharacterized protein</fullName>
    </submittedName>
</protein>
<evidence type="ECO:0000313" key="2">
    <source>
        <dbReference type="Proteomes" id="UP000037326"/>
    </source>
</evidence>
<reference evidence="2" key="1">
    <citation type="submission" date="2015-07" db="EMBL/GenBank/DDBJ databases">
        <authorList>
            <person name="Liu B."/>
            <person name="Wang J."/>
            <person name="Zhu Y."/>
            <person name="Liu G."/>
            <person name="Chen Q."/>
            <person name="Lan J."/>
            <person name="Che J."/>
            <person name="Ge C."/>
            <person name="Shi H."/>
            <person name="Pan Z."/>
            <person name="Liu X."/>
        </authorList>
    </citation>
    <scope>NUCLEOTIDE SEQUENCE [LARGE SCALE GENOMIC DNA]</scope>
    <source>
        <strain evidence="2">DSM 23493</strain>
    </source>
</reference>
<dbReference type="OrthoDB" id="9878355at2"/>
<dbReference type="PATRIC" id="fig|582475.4.peg.4417"/>
<evidence type="ECO:0000313" key="1">
    <source>
        <dbReference type="EMBL" id="KMY30325.1"/>
    </source>
</evidence>
<dbReference type="Proteomes" id="UP000037326">
    <property type="component" value="Unassembled WGS sequence"/>
</dbReference>
<name>A0A0K9F736_9BACI</name>
<comment type="caution">
    <text evidence="1">The sequence shown here is derived from an EMBL/GenBank/DDBJ whole genome shotgun (WGS) entry which is preliminary data.</text>
</comment>
<proteinExistence type="predicted"/>
<sequence length="59" mass="6605">MKIQVRFRGRISMVVSKAPCIVTGDGEDARQELAPKLSIDRVKGTWKAINMKSTHSMKC</sequence>
<dbReference type="AlphaFoldDB" id="A0A0K9F736"/>